<dbReference type="AlphaFoldDB" id="A0A0L8HCZ3"/>
<gene>
    <name evidence="1" type="ORF">OCBIM_22017677mg</name>
</gene>
<proteinExistence type="predicted"/>
<sequence>MCTRLRECTCVCIPGNVSVSLYTLVSTSVYITVCASAYTYVSCCVHLYARVCATHLYNNHYVHMCSCATLCTLVH</sequence>
<organism evidence="1">
    <name type="scientific">Octopus bimaculoides</name>
    <name type="common">California two-spotted octopus</name>
    <dbReference type="NCBI Taxonomy" id="37653"/>
    <lineage>
        <taxon>Eukaryota</taxon>
        <taxon>Metazoa</taxon>
        <taxon>Spiralia</taxon>
        <taxon>Lophotrochozoa</taxon>
        <taxon>Mollusca</taxon>
        <taxon>Cephalopoda</taxon>
        <taxon>Coleoidea</taxon>
        <taxon>Octopodiformes</taxon>
        <taxon>Octopoda</taxon>
        <taxon>Incirrata</taxon>
        <taxon>Octopodidae</taxon>
        <taxon>Octopus</taxon>
    </lineage>
</organism>
<feature type="non-terminal residue" evidence="1">
    <location>
        <position position="75"/>
    </location>
</feature>
<reference evidence="1" key="1">
    <citation type="submission" date="2015-07" db="EMBL/GenBank/DDBJ databases">
        <title>MeaNS - Measles Nucleotide Surveillance Program.</title>
        <authorList>
            <person name="Tran T."/>
            <person name="Druce J."/>
        </authorList>
    </citation>
    <scope>NUCLEOTIDE SEQUENCE</scope>
    <source>
        <strain evidence="1">UCB-OBI-ISO-001</strain>
        <tissue evidence="1">Gonad</tissue>
    </source>
</reference>
<accession>A0A0L8HCZ3</accession>
<name>A0A0L8HCZ3_OCTBM</name>
<evidence type="ECO:0000313" key="1">
    <source>
        <dbReference type="EMBL" id="KOF86969.1"/>
    </source>
</evidence>
<dbReference type="EMBL" id="KQ418527">
    <property type="protein sequence ID" value="KOF86969.1"/>
    <property type="molecule type" value="Genomic_DNA"/>
</dbReference>
<protein>
    <submittedName>
        <fullName evidence="1">Uncharacterized protein</fullName>
    </submittedName>
</protein>